<dbReference type="InterPro" id="IPR005134">
    <property type="entry name" value="UPF0114"/>
</dbReference>
<comment type="caution">
    <text evidence="2">The sequence shown here is derived from an EMBL/GenBank/DDBJ whole genome shotgun (WGS) entry which is preliminary data.</text>
</comment>
<accession>A0A5N3PAH2</accession>
<feature type="transmembrane region" description="Helical" evidence="1">
    <location>
        <begin position="149"/>
        <end position="170"/>
    </location>
</feature>
<evidence type="ECO:0000256" key="1">
    <source>
        <dbReference type="SAM" id="Phobius"/>
    </source>
</evidence>
<dbReference type="Pfam" id="PF03350">
    <property type="entry name" value="UPF0114"/>
    <property type="match status" value="1"/>
</dbReference>
<protein>
    <submittedName>
        <fullName evidence="2">YqhA family protein</fullName>
    </submittedName>
</protein>
<dbReference type="EMBL" id="VCMV01000017">
    <property type="protein sequence ID" value="KAB0266748.1"/>
    <property type="molecule type" value="Genomic_DNA"/>
</dbReference>
<feature type="transmembrane region" description="Helical" evidence="1">
    <location>
        <begin position="124"/>
        <end position="143"/>
    </location>
</feature>
<keyword evidence="1" id="KW-1133">Transmembrane helix</keyword>
<sequence>MRGPGPTARLPFWEMCDVMLHALLSLRLVTLIAALGAAVGAILMFAEGCAKLAHAVALILFSNEAGELSVIASVMQATDAFLFGLVLIVFAYAITFGFAFDLPKAVQTTLPRWMRVEGINEFKFTLIQVILVYLVVDFTTDVVEAETRISWDMLVKPVAILFIAGALRLLGDGRPGGHTRPPGSAIDN</sequence>
<gene>
    <name evidence="2" type="ORF">FEZ63_12720</name>
</gene>
<name>A0A5N3PAH2_9HYPH</name>
<evidence type="ECO:0000313" key="2">
    <source>
        <dbReference type="EMBL" id="KAB0266748.1"/>
    </source>
</evidence>
<keyword evidence="1" id="KW-0812">Transmembrane</keyword>
<keyword evidence="3" id="KW-1185">Reference proteome</keyword>
<dbReference type="PANTHER" id="PTHR31721">
    <property type="entry name" value="OS06G0710300 PROTEIN"/>
    <property type="match status" value="1"/>
</dbReference>
<proteinExistence type="predicted"/>
<feature type="transmembrane region" description="Helical" evidence="1">
    <location>
        <begin position="20"/>
        <end position="45"/>
    </location>
</feature>
<organism evidence="2 3">
    <name type="scientific">Microvirga brassicacearum</name>
    <dbReference type="NCBI Taxonomy" id="2580413"/>
    <lineage>
        <taxon>Bacteria</taxon>
        <taxon>Pseudomonadati</taxon>
        <taxon>Pseudomonadota</taxon>
        <taxon>Alphaproteobacteria</taxon>
        <taxon>Hyphomicrobiales</taxon>
        <taxon>Methylobacteriaceae</taxon>
        <taxon>Microvirga</taxon>
    </lineage>
</organism>
<dbReference type="PANTHER" id="PTHR31721:SF4">
    <property type="entry name" value="OS06G0710300 PROTEIN"/>
    <property type="match status" value="1"/>
</dbReference>
<dbReference type="Proteomes" id="UP000325684">
    <property type="component" value="Unassembled WGS sequence"/>
</dbReference>
<keyword evidence="1" id="KW-0472">Membrane</keyword>
<dbReference type="AlphaFoldDB" id="A0A5N3PAH2"/>
<evidence type="ECO:0000313" key="3">
    <source>
        <dbReference type="Proteomes" id="UP000325684"/>
    </source>
</evidence>
<dbReference type="OrthoDB" id="8018937at2"/>
<reference evidence="2 3" key="1">
    <citation type="journal article" date="2019" name="Microorganisms">
        <title>Genome Insights into the Novel Species Microvirga brassicacearum, a Rapeseed Endophyte with Biotechnological Potential.</title>
        <authorList>
            <person name="Jimenez-Gomez A."/>
            <person name="Saati-Santamaria Z."/>
            <person name="Igual J.M."/>
            <person name="Rivas R."/>
            <person name="Mateos P.F."/>
            <person name="Garcia-Fraile P."/>
        </authorList>
    </citation>
    <scope>NUCLEOTIDE SEQUENCE [LARGE SCALE GENOMIC DNA]</scope>
    <source>
        <strain evidence="2 3">CDVBN77</strain>
    </source>
</reference>
<feature type="transmembrane region" description="Helical" evidence="1">
    <location>
        <begin position="81"/>
        <end position="103"/>
    </location>
</feature>